<dbReference type="GO" id="GO:0046872">
    <property type="term" value="F:metal ion binding"/>
    <property type="evidence" value="ECO:0007669"/>
    <property type="project" value="UniProtKB-KW"/>
</dbReference>
<keyword evidence="5" id="KW-0479">Metal-binding</keyword>
<dbReference type="OrthoDB" id="260091at2759"/>
<dbReference type="PROSITE" id="PS00191">
    <property type="entry name" value="CYTOCHROME_B5_1"/>
    <property type="match status" value="1"/>
</dbReference>
<dbReference type="GO" id="GO:0006629">
    <property type="term" value="P:lipid metabolic process"/>
    <property type="evidence" value="ECO:0007669"/>
    <property type="project" value="UniProtKB-KW"/>
</dbReference>
<evidence type="ECO:0000256" key="10">
    <source>
        <dbReference type="ARBA" id="ARBA00023136"/>
    </source>
</evidence>
<evidence type="ECO:0000256" key="3">
    <source>
        <dbReference type="ARBA" id="ARBA00022617"/>
    </source>
</evidence>
<keyword evidence="7" id="KW-0560">Oxidoreductase</keyword>
<gene>
    <name evidence="13" type="ORF">DFQ27_002002</name>
</gene>
<evidence type="ECO:0000256" key="7">
    <source>
        <dbReference type="ARBA" id="ARBA00023002"/>
    </source>
</evidence>
<keyword evidence="4 11" id="KW-0812">Transmembrane</keyword>
<feature type="transmembrane region" description="Helical" evidence="11">
    <location>
        <begin position="331"/>
        <end position="352"/>
    </location>
</feature>
<dbReference type="InterPro" id="IPR012171">
    <property type="entry name" value="Fatty_acid_desaturase"/>
</dbReference>
<dbReference type="Gene3D" id="3.10.120.10">
    <property type="entry name" value="Cytochrome b5-like heme/steroid binding domain"/>
    <property type="match status" value="1"/>
</dbReference>
<keyword evidence="14" id="KW-1185">Reference proteome</keyword>
<protein>
    <recommendedName>
        <fullName evidence="12">Cytochrome b5 heme-binding domain-containing protein</fullName>
    </recommendedName>
</protein>
<evidence type="ECO:0000313" key="14">
    <source>
        <dbReference type="Proteomes" id="UP000807716"/>
    </source>
</evidence>
<evidence type="ECO:0000313" key="13">
    <source>
        <dbReference type="EMBL" id="KAG0263007.1"/>
    </source>
</evidence>
<comment type="caution">
    <text evidence="13">The sequence shown here is derived from an EMBL/GenBank/DDBJ whole genome shotgun (WGS) entry which is preliminary data.</text>
</comment>
<evidence type="ECO:0000259" key="12">
    <source>
        <dbReference type="PROSITE" id="PS50255"/>
    </source>
</evidence>
<dbReference type="InterPro" id="IPR005804">
    <property type="entry name" value="FA_desaturase_dom"/>
</dbReference>
<dbReference type="Proteomes" id="UP000807716">
    <property type="component" value="Unassembled WGS sequence"/>
</dbReference>
<dbReference type="CDD" id="cd03506">
    <property type="entry name" value="Delta6-FADS-like"/>
    <property type="match status" value="1"/>
</dbReference>
<organism evidence="13 14">
    <name type="scientific">Actinomortierella ambigua</name>
    <dbReference type="NCBI Taxonomy" id="1343610"/>
    <lineage>
        <taxon>Eukaryota</taxon>
        <taxon>Fungi</taxon>
        <taxon>Fungi incertae sedis</taxon>
        <taxon>Mucoromycota</taxon>
        <taxon>Mortierellomycotina</taxon>
        <taxon>Mortierellomycetes</taxon>
        <taxon>Mortierellales</taxon>
        <taxon>Mortierellaceae</taxon>
        <taxon>Actinomortierella</taxon>
    </lineage>
</organism>
<feature type="domain" description="Cytochrome b5 heme-binding" evidence="12">
    <location>
        <begin position="9"/>
        <end position="91"/>
    </location>
</feature>
<evidence type="ECO:0000256" key="6">
    <source>
        <dbReference type="ARBA" id="ARBA00022989"/>
    </source>
</evidence>
<dbReference type="AlphaFoldDB" id="A0A9P6U7I3"/>
<dbReference type="PANTHER" id="PTHR19353:SF88">
    <property type="entry name" value="DELTA(5) FATTY ACID DESATURASE FAT-4"/>
    <property type="match status" value="1"/>
</dbReference>
<reference evidence="13" key="1">
    <citation type="journal article" date="2020" name="Fungal Divers.">
        <title>Resolving the Mortierellaceae phylogeny through synthesis of multi-gene phylogenetics and phylogenomics.</title>
        <authorList>
            <person name="Vandepol N."/>
            <person name="Liber J."/>
            <person name="Desiro A."/>
            <person name="Na H."/>
            <person name="Kennedy M."/>
            <person name="Barry K."/>
            <person name="Grigoriev I.V."/>
            <person name="Miller A.N."/>
            <person name="O'Donnell K."/>
            <person name="Stajich J.E."/>
            <person name="Bonito G."/>
        </authorList>
    </citation>
    <scope>NUCLEOTIDE SEQUENCE</scope>
    <source>
        <strain evidence="13">BC1065</strain>
    </source>
</reference>
<sequence>MATEASPSTKLFTRAEILNVNALADAKNDADAPFLMIIDNKVYDVREFVPDHPGGSVILTHVGKDGTDVFETFHPESAWESLANFYVGDIAEGDREIKNGDFAAEVRKLRDLFRELGYYDSSKAYYAFKVSFNMTLWALSAYIVARWGQESTLANIVSASILGVFWQQCGWLAHDFLHHQVFQDRFWGDLFGAFLGGVCQGFSSSWWKDKHNTHHAAPNVHGEDPDIDTHPLLTWSEHALEMFSDVPDEELTQLWSRFMVLNQTWFYFPILSFARLSWCIQSVLFVLPSGQAHKPSGARVPISLVEQLSLAMHWTWYLGTMFLFIKNPLNIFLYFVVSQAVCGNLLALVFSLNHNGMPVISKEEAVEMDFFTKQIITGRDVHPSLFANWFTGGLNYQIEHHLFPSMPRHNFHKIQPAVASLCKKYGVRYHTTGMIDGTMEVFSRLNEVSRAAAKLGKST</sequence>
<dbReference type="PIRSF" id="PIRSF015921">
    <property type="entry name" value="FA_sphinglp_des"/>
    <property type="match status" value="1"/>
</dbReference>
<comment type="subcellular location">
    <subcellularLocation>
        <location evidence="1">Membrane</location>
        <topology evidence="1">Multi-pass membrane protein</topology>
    </subcellularLocation>
</comment>
<dbReference type="Pfam" id="PF00487">
    <property type="entry name" value="FA_desaturase"/>
    <property type="match status" value="1"/>
</dbReference>
<dbReference type="InterPro" id="IPR036400">
    <property type="entry name" value="Cyt_B5-like_heme/steroid_sf"/>
</dbReference>
<dbReference type="PANTHER" id="PTHR19353">
    <property type="entry name" value="FATTY ACID DESATURASE 2"/>
    <property type="match status" value="1"/>
</dbReference>
<dbReference type="Pfam" id="PF00173">
    <property type="entry name" value="Cyt-b5"/>
    <property type="match status" value="1"/>
</dbReference>
<dbReference type="GO" id="GO:0020037">
    <property type="term" value="F:heme binding"/>
    <property type="evidence" value="ECO:0007669"/>
    <property type="project" value="InterPro"/>
</dbReference>
<keyword evidence="8" id="KW-0408">Iron</keyword>
<evidence type="ECO:0000256" key="1">
    <source>
        <dbReference type="ARBA" id="ARBA00004141"/>
    </source>
</evidence>
<dbReference type="SUPFAM" id="SSF55856">
    <property type="entry name" value="Cytochrome b5-like heme/steroid binding domain"/>
    <property type="match status" value="1"/>
</dbReference>
<accession>A0A9P6U7I3</accession>
<evidence type="ECO:0000256" key="2">
    <source>
        <dbReference type="ARBA" id="ARBA00009295"/>
    </source>
</evidence>
<keyword evidence="3" id="KW-0349">Heme</keyword>
<evidence type="ECO:0000256" key="11">
    <source>
        <dbReference type="SAM" id="Phobius"/>
    </source>
</evidence>
<dbReference type="SMART" id="SM01117">
    <property type="entry name" value="Cyt-b5"/>
    <property type="match status" value="1"/>
</dbReference>
<dbReference type="GO" id="GO:0016717">
    <property type="term" value="F:oxidoreductase activity, acting on paired donors, with oxidation of a pair of donors resulting in the reduction of molecular oxygen to two molecules of water"/>
    <property type="evidence" value="ECO:0007669"/>
    <property type="project" value="TreeGrafter"/>
</dbReference>
<dbReference type="InterPro" id="IPR018506">
    <property type="entry name" value="Cyt_B5_heme-BS"/>
</dbReference>
<dbReference type="PROSITE" id="PS50255">
    <property type="entry name" value="CYTOCHROME_B5_2"/>
    <property type="match status" value="1"/>
</dbReference>
<evidence type="ECO:0000256" key="8">
    <source>
        <dbReference type="ARBA" id="ARBA00023004"/>
    </source>
</evidence>
<evidence type="ECO:0000256" key="4">
    <source>
        <dbReference type="ARBA" id="ARBA00022692"/>
    </source>
</evidence>
<keyword evidence="10 11" id="KW-0472">Membrane</keyword>
<proteinExistence type="inferred from homology"/>
<keyword evidence="9" id="KW-0443">Lipid metabolism</keyword>
<dbReference type="EMBL" id="JAAAJB010000171">
    <property type="protein sequence ID" value="KAG0263007.1"/>
    <property type="molecule type" value="Genomic_DNA"/>
</dbReference>
<dbReference type="GO" id="GO:0016020">
    <property type="term" value="C:membrane"/>
    <property type="evidence" value="ECO:0007669"/>
    <property type="project" value="UniProtKB-SubCell"/>
</dbReference>
<comment type="similarity">
    <text evidence="2">Belongs to the fatty acid desaturase type 1 family.</text>
</comment>
<dbReference type="InterPro" id="IPR001199">
    <property type="entry name" value="Cyt_B5-like_heme/steroid-bd"/>
</dbReference>
<name>A0A9P6U7I3_9FUNG</name>
<evidence type="ECO:0000256" key="5">
    <source>
        <dbReference type="ARBA" id="ARBA00022723"/>
    </source>
</evidence>
<keyword evidence="6 11" id="KW-1133">Transmembrane helix</keyword>
<evidence type="ECO:0000256" key="9">
    <source>
        <dbReference type="ARBA" id="ARBA00023098"/>
    </source>
</evidence>